<dbReference type="InterPro" id="IPR013249">
    <property type="entry name" value="RNA_pol_sigma70_r4_t2"/>
</dbReference>
<dbReference type="GO" id="GO:0006352">
    <property type="term" value="P:DNA-templated transcription initiation"/>
    <property type="evidence" value="ECO:0007669"/>
    <property type="project" value="InterPro"/>
</dbReference>
<dbReference type="GO" id="GO:0003677">
    <property type="term" value="F:DNA binding"/>
    <property type="evidence" value="ECO:0007669"/>
    <property type="project" value="InterPro"/>
</dbReference>
<keyword evidence="3" id="KW-0731">Sigma factor</keyword>
<evidence type="ECO:0000256" key="2">
    <source>
        <dbReference type="ARBA" id="ARBA00023015"/>
    </source>
</evidence>
<proteinExistence type="inferred from homology"/>
<sequence>MDERPRSPARAGPTTSEEPSLDELEFAEGLDDLLRLPADARLADAMQVEARLAAEIRTNGFSGQAWAIIEDTLIDYGYQVMTLLLRTGLIFARCAENGLFLPAQHISPDEQGDLAQETVVAALGAFQDSFARGKGWDPAGHAGLRTFFRRGLLLQFANVWRKRIRAAPPADGPRLDELTEVPHPGPGPLEVCEQRDLLRRELADISSERTRVALVLTADGYEQEEIAEILGVTARSVEGYLRRHRERTRQKSQEEGR</sequence>
<keyword evidence="4" id="KW-0804">Transcription</keyword>
<evidence type="ECO:0000313" key="8">
    <source>
        <dbReference type="Proteomes" id="UP000295578"/>
    </source>
</evidence>
<dbReference type="SUPFAM" id="SSF88659">
    <property type="entry name" value="Sigma3 and sigma4 domains of RNA polymerase sigma factors"/>
    <property type="match status" value="1"/>
</dbReference>
<dbReference type="Pfam" id="PF08281">
    <property type="entry name" value="Sigma70_r4_2"/>
    <property type="match status" value="1"/>
</dbReference>
<name>A0A4R5ABJ5_9ACTN</name>
<dbReference type="InterPro" id="IPR036388">
    <property type="entry name" value="WH-like_DNA-bd_sf"/>
</dbReference>
<dbReference type="RefSeq" id="WP_132203606.1">
    <property type="nucleotide sequence ID" value="NZ_SMKY01000294.1"/>
</dbReference>
<comment type="caution">
    <text evidence="7">The sequence shown here is derived from an EMBL/GenBank/DDBJ whole genome shotgun (WGS) entry which is preliminary data.</text>
</comment>
<feature type="domain" description="RNA polymerase sigma factor 70 region 4 type 2" evidence="6">
    <location>
        <begin position="207"/>
        <end position="245"/>
    </location>
</feature>
<feature type="region of interest" description="Disordered" evidence="5">
    <location>
        <begin position="1"/>
        <end position="20"/>
    </location>
</feature>
<evidence type="ECO:0000256" key="5">
    <source>
        <dbReference type="SAM" id="MobiDB-lite"/>
    </source>
</evidence>
<accession>A0A4R5ABJ5</accession>
<keyword evidence="2" id="KW-0805">Transcription regulation</keyword>
<protein>
    <recommendedName>
        <fullName evidence="6">RNA polymerase sigma factor 70 region 4 type 2 domain-containing protein</fullName>
    </recommendedName>
</protein>
<keyword evidence="8" id="KW-1185">Reference proteome</keyword>
<dbReference type="Gene3D" id="1.10.10.10">
    <property type="entry name" value="Winged helix-like DNA-binding domain superfamily/Winged helix DNA-binding domain"/>
    <property type="match status" value="1"/>
</dbReference>
<reference evidence="7 8" key="1">
    <citation type="submission" date="2019-03" db="EMBL/GenBank/DDBJ databases">
        <title>Draft genome sequences of novel Actinobacteria.</title>
        <authorList>
            <person name="Sahin N."/>
            <person name="Ay H."/>
            <person name="Saygin H."/>
        </authorList>
    </citation>
    <scope>NUCLEOTIDE SEQUENCE [LARGE SCALE GENOMIC DNA]</scope>
    <source>
        <strain evidence="7 8">DSM 45941</strain>
    </source>
</reference>
<comment type="similarity">
    <text evidence="1">Belongs to the sigma-70 factor family. ECF subfamily.</text>
</comment>
<dbReference type="Proteomes" id="UP000295578">
    <property type="component" value="Unassembled WGS sequence"/>
</dbReference>
<evidence type="ECO:0000259" key="6">
    <source>
        <dbReference type="Pfam" id="PF08281"/>
    </source>
</evidence>
<organism evidence="7 8">
    <name type="scientific">Actinomadura darangshiensis</name>
    <dbReference type="NCBI Taxonomy" id="705336"/>
    <lineage>
        <taxon>Bacteria</taxon>
        <taxon>Bacillati</taxon>
        <taxon>Actinomycetota</taxon>
        <taxon>Actinomycetes</taxon>
        <taxon>Streptosporangiales</taxon>
        <taxon>Thermomonosporaceae</taxon>
        <taxon>Actinomadura</taxon>
    </lineage>
</organism>
<dbReference type="GO" id="GO:0016987">
    <property type="term" value="F:sigma factor activity"/>
    <property type="evidence" value="ECO:0007669"/>
    <property type="project" value="UniProtKB-KW"/>
</dbReference>
<evidence type="ECO:0000256" key="3">
    <source>
        <dbReference type="ARBA" id="ARBA00023082"/>
    </source>
</evidence>
<dbReference type="OrthoDB" id="3215396at2"/>
<dbReference type="EMBL" id="SMKY01000294">
    <property type="protein sequence ID" value="TDD67132.1"/>
    <property type="molecule type" value="Genomic_DNA"/>
</dbReference>
<evidence type="ECO:0000256" key="1">
    <source>
        <dbReference type="ARBA" id="ARBA00010641"/>
    </source>
</evidence>
<gene>
    <name evidence="7" type="ORF">E1293_38380</name>
</gene>
<evidence type="ECO:0000256" key="4">
    <source>
        <dbReference type="ARBA" id="ARBA00023163"/>
    </source>
</evidence>
<dbReference type="InterPro" id="IPR013324">
    <property type="entry name" value="RNA_pol_sigma_r3/r4-like"/>
</dbReference>
<dbReference type="AlphaFoldDB" id="A0A4R5ABJ5"/>
<evidence type="ECO:0000313" key="7">
    <source>
        <dbReference type="EMBL" id="TDD67132.1"/>
    </source>
</evidence>